<keyword evidence="3" id="KW-0732">Signal</keyword>
<evidence type="ECO:0000256" key="1">
    <source>
        <dbReference type="ARBA" id="ARBA00022801"/>
    </source>
</evidence>
<comment type="caution">
    <text evidence="5">The sequence shown here is derived from an EMBL/GenBank/DDBJ whole genome shotgun (WGS) entry which is preliminary data.</text>
</comment>
<dbReference type="Pfam" id="PF02129">
    <property type="entry name" value="Peptidase_S15"/>
    <property type="match status" value="1"/>
</dbReference>
<dbReference type="InterPro" id="IPR008979">
    <property type="entry name" value="Galactose-bd-like_sf"/>
</dbReference>
<reference evidence="5 6" key="1">
    <citation type="submission" date="2019-06" db="EMBL/GenBank/DDBJ databases">
        <title>Genomic Encyclopedia of Type Strains, Phase IV (KMG-V): Genome sequencing to study the core and pangenomes of soil and plant-associated prokaryotes.</title>
        <authorList>
            <person name="Whitman W."/>
        </authorList>
    </citation>
    <scope>NUCLEOTIDE SEQUENCE [LARGE SCALE GENOMIC DNA]</scope>
    <source>
        <strain evidence="5 6">BR 11880</strain>
    </source>
</reference>
<evidence type="ECO:0000259" key="4">
    <source>
        <dbReference type="SMART" id="SM00939"/>
    </source>
</evidence>
<organism evidence="5 6">
    <name type="scientific">Nitrospirillum amazonense</name>
    <dbReference type="NCBI Taxonomy" id="28077"/>
    <lineage>
        <taxon>Bacteria</taxon>
        <taxon>Pseudomonadati</taxon>
        <taxon>Pseudomonadota</taxon>
        <taxon>Alphaproteobacteria</taxon>
        <taxon>Rhodospirillales</taxon>
        <taxon>Azospirillaceae</taxon>
        <taxon>Nitrospirillum</taxon>
    </lineage>
</organism>
<protein>
    <recommendedName>
        <fullName evidence="4">Xaa-Pro dipeptidyl-peptidase C-terminal domain-containing protein</fullName>
    </recommendedName>
</protein>
<evidence type="ECO:0000313" key="5">
    <source>
        <dbReference type="EMBL" id="TWB19132.1"/>
    </source>
</evidence>
<evidence type="ECO:0000256" key="3">
    <source>
        <dbReference type="SAM" id="SignalP"/>
    </source>
</evidence>
<feature type="domain" description="Xaa-Pro dipeptidyl-peptidase C-terminal" evidence="4">
    <location>
        <begin position="395"/>
        <end position="669"/>
    </location>
</feature>
<sequence length="679" mass="74862">MGFGWMGNGMTMGRVAGRAVAALGLALTLAGSMSAPVALAQGAGQGAAQQGQDKPYSVPEHYTKYEYRVPMRDGVELFTVVYVPKDQSKTYPFLMVRTPYGVGARVGKELWYGSEAYPKQLGPSPDFDKSGYIFVFQDVRGRFMSGASWVEMRPHIDAKKSKTDTDDSSDMHDSVDWLLKNVPGNNGKVGIWGISYPGFFTSASIIDSHPAIKAASPQAPVTDLYMGDDAYHGGAYMLAANFSFYAAFKPQKNPTTEPRGWSDYDFGTTDGYDFYLRKGSLAQISDLFSKEDGINWREMVDHPTYDDYWKPRAIAPHLKNIKAAVLTVGGWFDAEDLHGPFTTYNAIEAQNPGTPNNLVIGPWVHGGWARSYGRKLGAVDFASDTGDYYRRNILFPFFEQHLKGAPDAKLAKATVFETGTNVWRQYASWPPKQAQTRTLYLQPGGGLAWTAPAAAKNGTKFDEYVSDPAHPVPYVGYVTTDVPKEYMVADQRFATTRPDVLVYQTAPLEADVTIVGPVSPKLFVSTSGTDSDWVVKLIDVYPQDLPPGQAGGAEGSTDPKADVPPPSVDLGGYQQLVRGDPLRAKFRNSFEKPEPMVPDQVTPIRYALADVNHTFRRGHRIMVQIQSSWFPLTDRNPQTFVDIPNAKPEDFKAAHERVYRSPDYPSALEVRVMPGVGTP</sequence>
<dbReference type="SUPFAM" id="SSF49785">
    <property type="entry name" value="Galactose-binding domain-like"/>
    <property type="match status" value="1"/>
</dbReference>
<feature type="region of interest" description="Disordered" evidence="2">
    <location>
        <begin position="545"/>
        <end position="570"/>
    </location>
</feature>
<dbReference type="Gene3D" id="2.60.120.260">
    <property type="entry name" value="Galactose-binding domain-like"/>
    <property type="match status" value="1"/>
</dbReference>
<dbReference type="Gene3D" id="3.40.50.1820">
    <property type="entry name" value="alpha/beta hydrolase"/>
    <property type="match status" value="1"/>
</dbReference>
<dbReference type="AlphaFoldDB" id="A0A560FBZ1"/>
<dbReference type="Gene3D" id="1.10.3020.10">
    <property type="entry name" value="alpha-amino acid ester hydrolase ( Helical cap domain)"/>
    <property type="match status" value="1"/>
</dbReference>
<dbReference type="GO" id="GO:0008239">
    <property type="term" value="F:dipeptidyl-peptidase activity"/>
    <property type="evidence" value="ECO:0007669"/>
    <property type="project" value="InterPro"/>
</dbReference>
<accession>A0A560FBZ1</accession>
<feature type="signal peptide" evidence="3">
    <location>
        <begin position="1"/>
        <end position="40"/>
    </location>
</feature>
<name>A0A560FBZ1_9PROT</name>
<evidence type="ECO:0000256" key="2">
    <source>
        <dbReference type="SAM" id="MobiDB-lite"/>
    </source>
</evidence>
<dbReference type="Pfam" id="PF08530">
    <property type="entry name" value="PepX_C"/>
    <property type="match status" value="1"/>
</dbReference>
<dbReference type="SMART" id="SM00939">
    <property type="entry name" value="PepX_C"/>
    <property type="match status" value="1"/>
</dbReference>
<dbReference type="InterPro" id="IPR000383">
    <property type="entry name" value="Xaa-Pro-like_dom"/>
</dbReference>
<proteinExistence type="predicted"/>
<evidence type="ECO:0000313" key="6">
    <source>
        <dbReference type="Proteomes" id="UP000319859"/>
    </source>
</evidence>
<dbReference type="InterPro" id="IPR013736">
    <property type="entry name" value="Xaa-Pro_dipept_C"/>
</dbReference>
<dbReference type="Proteomes" id="UP000319859">
    <property type="component" value="Unassembled WGS sequence"/>
</dbReference>
<dbReference type="NCBIfam" id="TIGR00976">
    <property type="entry name" value="CocE_NonD"/>
    <property type="match status" value="1"/>
</dbReference>
<keyword evidence="1" id="KW-0378">Hydrolase</keyword>
<feature type="chain" id="PRO_5021951358" description="Xaa-Pro dipeptidyl-peptidase C-terminal domain-containing protein" evidence="3">
    <location>
        <begin position="41"/>
        <end position="679"/>
    </location>
</feature>
<dbReference type="InterPro" id="IPR029058">
    <property type="entry name" value="AB_hydrolase_fold"/>
</dbReference>
<gene>
    <name evidence="5" type="ORF">FBZ89_108189</name>
</gene>
<dbReference type="SUPFAM" id="SSF53474">
    <property type="entry name" value="alpha/beta-Hydrolases"/>
    <property type="match status" value="1"/>
</dbReference>
<dbReference type="InterPro" id="IPR005674">
    <property type="entry name" value="CocE/Ser_esterase"/>
</dbReference>
<dbReference type="EMBL" id="VITN01000008">
    <property type="protein sequence ID" value="TWB19132.1"/>
    <property type="molecule type" value="Genomic_DNA"/>
</dbReference>